<comment type="caution">
    <text evidence="4">The sequence shown here is derived from an EMBL/GenBank/DDBJ whole genome shotgun (WGS) entry which is preliminary data.</text>
</comment>
<dbReference type="GO" id="GO:0016758">
    <property type="term" value="F:hexosyltransferase activity"/>
    <property type="evidence" value="ECO:0007669"/>
    <property type="project" value="InterPro"/>
</dbReference>
<dbReference type="Pfam" id="PF03033">
    <property type="entry name" value="Glyco_transf_28"/>
    <property type="match status" value="1"/>
</dbReference>
<gene>
    <name evidence="4" type="ORF">XD93_0969</name>
</gene>
<protein>
    <submittedName>
        <fullName evidence="4">UDP-N-acetylglucosamine--N-acetylmuramyl-(Pentapeptide) pyrophosphoryl-undecaprenol N-acetylglucosamine transferase</fullName>
    </submittedName>
</protein>
<evidence type="ECO:0000313" key="5">
    <source>
        <dbReference type="Proteomes" id="UP000053904"/>
    </source>
</evidence>
<dbReference type="GO" id="GO:0005975">
    <property type="term" value="P:carbohydrate metabolic process"/>
    <property type="evidence" value="ECO:0007669"/>
    <property type="project" value="InterPro"/>
</dbReference>
<feature type="non-terminal residue" evidence="4">
    <location>
        <position position="239"/>
    </location>
</feature>
<evidence type="ECO:0000313" key="4">
    <source>
        <dbReference type="EMBL" id="KUK76349.1"/>
    </source>
</evidence>
<organism evidence="4 5">
    <name type="scientific">candidate division WS6 bacterium 34_10</name>
    <dbReference type="NCBI Taxonomy" id="1641389"/>
    <lineage>
        <taxon>Bacteria</taxon>
        <taxon>Candidatus Dojkabacteria</taxon>
    </lineage>
</organism>
<evidence type="ECO:0000256" key="1">
    <source>
        <dbReference type="ARBA" id="ARBA00022676"/>
    </source>
</evidence>
<feature type="domain" description="Glycosyltransferase family 28 N-terminal" evidence="3">
    <location>
        <begin position="7"/>
        <end position="158"/>
    </location>
</feature>
<dbReference type="SUPFAM" id="SSF53756">
    <property type="entry name" value="UDP-Glycosyltransferase/glycogen phosphorylase"/>
    <property type="match status" value="1"/>
</dbReference>
<evidence type="ECO:0000256" key="2">
    <source>
        <dbReference type="ARBA" id="ARBA00022679"/>
    </source>
</evidence>
<keyword evidence="1" id="KW-0328">Glycosyltransferase</keyword>
<dbReference type="AlphaFoldDB" id="A0A101HGL6"/>
<dbReference type="PANTHER" id="PTHR21015:SF27">
    <property type="entry name" value="UDP-N-ACETYLGLUCOSAMINE--N-ACETYLMURAMYL-(PENTAPEPTIDE) PYROPHOSPHORYL-UNDECAPRENOL N-ACETYLGLUCOSAMINE TRANSFERASE"/>
    <property type="match status" value="1"/>
</dbReference>
<name>A0A101HGL6_9BACT</name>
<accession>A0A101HGL6</accession>
<reference evidence="5" key="1">
    <citation type="journal article" date="2015" name="MBio">
        <title>Genome-Resolved Metagenomic Analysis Reveals Roles for Candidate Phyla and Other Microbial Community Members in Biogeochemical Transformations in Oil Reservoirs.</title>
        <authorList>
            <person name="Hu P."/>
            <person name="Tom L."/>
            <person name="Singh A."/>
            <person name="Thomas B.C."/>
            <person name="Baker B.J."/>
            <person name="Piceno Y.M."/>
            <person name="Andersen G.L."/>
            <person name="Banfield J.F."/>
        </authorList>
    </citation>
    <scope>NUCLEOTIDE SEQUENCE [LARGE SCALE GENOMIC DNA]</scope>
</reference>
<proteinExistence type="predicted"/>
<dbReference type="PANTHER" id="PTHR21015">
    <property type="entry name" value="UDP-N-ACETYLGLUCOSAMINE--N-ACETYLMURAMYL-(PENTAPEPTIDE) PYROPHOSPHORYL-UNDECAPRENOL N-ACETYLGLUCOSAMINE TRANSFERASE 1"/>
    <property type="match status" value="1"/>
</dbReference>
<dbReference type="Gene3D" id="3.40.50.2000">
    <property type="entry name" value="Glycogen Phosphorylase B"/>
    <property type="match status" value="1"/>
</dbReference>
<keyword evidence="2 4" id="KW-0808">Transferase</keyword>
<dbReference type="CDD" id="cd03785">
    <property type="entry name" value="GT28_MurG"/>
    <property type="match status" value="1"/>
</dbReference>
<dbReference type="Proteomes" id="UP000053904">
    <property type="component" value="Unassembled WGS sequence"/>
</dbReference>
<dbReference type="GO" id="GO:1901137">
    <property type="term" value="P:carbohydrate derivative biosynthetic process"/>
    <property type="evidence" value="ECO:0007669"/>
    <property type="project" value="UniProtKB-ARBA"/>
</dbReference>
<sequence length="239" mass="26514">MGNFKKIVITGGGSGGHISVASGLIQGIKKRDPKLYQNLIYIGGDLGMVGEEYGNSLEQRRFKDSDFKTRYIRAGKLQRRFSFVSVKLAFRTILGVFDSFKILKEEKPDLIFSTGGFVSVPVCIAGWLKGIPIYLHEQTATVGLSNRIVGKFAKRVYIAFDSSRKYFDGKKTKLVGNIVRDAVTNVDITQVSVEFKKLVSTNRELPLIYISGGGLGSHKLNAKVLSEITDLLKNFRIIL</sequence>
<dbReference type="InterPro" id="IPR004276">
    <property type="entry name" value="GlycoTrans_28_N"/>
</dbReference>
<dbReference type="EMBL" id="LGGO01000165">
    <property type="protein sequence ID" value="KUK76349.1"/>
    <property type="molecule type" value="Genomic_DNA"/>
</dbReference>
<evidence type="ECO:0000259" key="3">
    <source>
        <dbReference type="Pfam" id="PF03033"/>
    </source>
</evidence>